<dbReference type="CDD" id="cd12915">
    <property type="entry name" value="PDC2_DGC_like"/>
    <property type="match status" value="1"/>
</dbReference>
<dbReference type="RefSeq" id="WP_217659745.1">
    <property type="nucleotide sequence ID" value="NZ_FQZF01000042.1"/>
</dbReference>
<keyword evidence="7" id="KW-0067">ATP-binding</keyword>
<dbReference type="FunFam" id="3.30.450.20:FF:000060">
    <property type="entry name" value="Sensor protein FixL"/>
    <property type="match status" value="1"/>
</dbReference>
<dbReference type="Pfam" id="PF00512">
    <property type="entry name" value="HisKA"/>
    <property type="match status" value="1"/>
</dbReference>
<feature type="transmembrane region" description="Helical" evidence="12">
    <location>
        <begin position="43"/>
        <end position="64"/>
    </location>
</feature>
<evidence type="ECO:0000256" key="6">
    <source>
        <dbReference type="ARBA" id="ARBA00022777"/>
    </source>
</evidence>
<dbReference type="CDD" id="cd00130">
    <property type="entry name" value="PAS"/>
    <property type="match status" value="1"/>
</dbReference>
<dbReference type="SUPFAM" id="SSF55874">
    <property type="entry name" value="ATPase domain of HSP90 chaperone/DNA topoisomerase II/histidine kinase"/>
    <property type="match status" value="1"/>
</dbReference>
<keyword evidence="12" id="KW-1133">Transmembrane helix</keyword>
<keyword evidence="12" id="KW-0472">Membrane</keyword>
<evidence type="ECO:0000256" key="11">
    <source>
        <dbReference type="SAM" id="MobiDB-lite"/>
    </source>
</evidence>
<feature type="compositionally biased region" description="Low complexity" evidence="11">
    <location>
        <begin position="1"/>
        <end position="17"/>
    </location>
</feature>
<dbReference type="SMART" id="SM00387">
    <property type="entry name" value="HATPase_c"/>
    <property type="match status" value="1"/>
</dbReference>
<feature type="domain" description="Histidine kinase" evidence="13">
    <location>
        <begin position="504"/>
        <end position="727"/>
    </location>
</feature>
<feature type="domain" description="PAS" evidence="14">
    <location>
        <begin position="233"/>
        <end position="277"/>
    </location>
</feature>
<keyword evidence="4" id="KW-0808">Transferase</keyword>
<reference evidence="16 17" key="1">
    <citation type="submission" date="2016-11" db="EMBL/GenBank/DDBJ databases">
        <authorList>
            <person name="Jaros S."/>
            <person name="Januszkiewicz K."/>
            <person name="Wedrychowicz H."/>
        </authorList>
    </citation>
    <scope>NUCLEOTIDE SEQUENCE [LARGE SCALE GENOMIC DNA]</scope>
    <source>
        <strain evidence="16 17">DSM 14916</strain>
    </source>
</reference>
<dbReference type="GO" id="GO:0000155">
    <property type="term" value="F:phosphorelay sensor kinase activity"/>
    <property type="evidence" value="ECO:0007669"/>
    <property type="project" value="InterPro"/>
</dbReference>
<sequence length="733" mass="78247">MRPITGPGNPAGPALPAREPVADAASPTGPGLGLPPRPPRLRWLIAASVLVPIGILALGAWVAWGQVWEEARAEAGATAGAAAEYAAQLLDGPVPDEPVLDGRAGEIGRGLRALAEGRGQVIALFREDGTVLARSAGLEAWPPPLPPGSPLRRALDERGTARTGDGVLALRRVAGRPVLAVASQERAAVLARWCDLMLRQASFGAPALAVLMGLVLLALRRVRRAGAAALREAERQSRVLLEAAPVGIALLDPETLRFVAVNGQACRELGYDAEELLRLRLPEVEVTSGLGEWVAGLRAAGAPPRGEIQARHRTKSGAVRDMLIRAERITMGAQALLYTAWIDITERVRDRHALAESEAQLRSILETVPDAMVVIDERGIMISFSSAAERLFGWTAAESVGRNVSILMPDPDRRQHDGYLARYMVTGERRIIGIGRVVTGQRRDGSTFPMELTVGEVHTGGRRLFTGFVRDLTERQESERRVQELQSELLHVSRVSAAGEMASALAHELNQPLTAIASSVKAALRMMQTAGAKGAVPLPERAVEAMERAVGQSLRAGQIVRRLREFVAKGEADRELETLPGLIEEASALALVGARQRGVRVAFEIAPGLPPVLVDRIQLQQVLLNLLRNAIEAMTDDEGTERRELLVSARPRGAGEEVELAIADTGPGLAPVVAARLFEPFVSTKPGGMGVGLSICRSIIEAHGGRLWAEPNPGGGTVFRFTLPAAPPDEAVT</sequence>
<dbReference type="Pfam" id="PF13188">
    <property type="entry name" value="PAS_8"/>
    <property type="match status" value="1"/>
</dbReference>
<evidence type="ECO:0000256" key="12">
    <source>
        <dbReference type="SAM" id="Phobius"/>
    </source>
</evidence>
<dbReference type="Proteomes" id="UP000184387">
    <property type="component" value="Unassembled WGS sequence"/>
</dbReference>
<dbReference type="PROSITE" id="PS50112">
    <property type="entry name" value="PAS"/>
    <property type="match status" value="2"/>
</dbReference>
<dbReference type="GO" id="GO:0005524">
    <property type="term" value="F:ATP binding"/>
    <property type="evidence" value="ECO:0007669"/>
    <property type="project" value="UniProtKB-KW"/>
</dbReference>
<dbReference type="InterPro" id="IPR003661">
    <property type="entry name" value="HisK_dim/P_dom"/>
</dbReference>
<dbReference type="InterPro" id="IPR000014">
    <property type="entry name" value="PAS"/>
</dbReference>
<evidence type="ECO:0000259" key="14">
    <source>
        <dbReference type="PROSITE" id="PS50112"/>
    </source>
</evidence>
<evidence type="ECO:0000256" key="4">
    <source>
        <dbReference type="ARBA" id="ARBA00022679"/>
    </source>
</evidence>
<dbReference type="PRINTS" id="PR00344">
    <property type="entry name" value="BCTRLSENSOR"/>
</dbReference>
<keyword evidence="6" id="KW-0418">Kinase</keyword>
<dbReference type="InterPro" id="IPR005467">
    <property type="entry name" value="His_kinase_dom"/>
</dbReference>
<comment type="catalytic activity">
    <reaction evidence="1">
        <text>ATP + protein L-histidine = ADP + protein N-phospho-L-histidine.</text>
        <dbReference type="EC" id="2.7.13.3"/>
    </reaction>
</comment>
<dbReference type="CDD" id="cd00082">
    <property type="entry name" value="HisKA"/>
    <property type="match status" value="1"/>
</dbReference>
<evidence type="ECO:0000256" key="9">
    <source>
        <dbReference type="ARBA" id="ARBA00059827"/>
    </source>
</evidence>
<dbReference type="NCBIfam" id="TIGR00229">
    <property type="entry name" value="sensory_box"/>
    <property type="match status" value="2"/>
</dbReference>
<dbReference type="GO" id="GO:0006355">
    <property type="term" value="P:regulation of DNA-templated transcription"/>
    <property type="evidence" value="ECO:0007669"/>
    <property type="project" value="InterPro"/>
</dbReference>
<gene>
    <name evidence="16" type="ORF">SAMN02745194_04664</name>
</gene>
<feature type="transmembrane region" description="Helical" evidence="12">
    <location>
        <begin position="201"/>
        <end position="219"/>
    </location>
</feature>
<keyword evidence="17" id="KW-1185">Reference proteome</keyword>
<keyword evidence="12" id="KW-0812">Transmembrane</keyword>
<dbReference type="EMBL" id="FQZF01000042">
    <property type="protein sequence ID" value="SHK30703.1"/>
    <property type="molecule type" value="Genomic_DNA"/>
</dbReference>
<feature type="domain" description="PAS" evidence="14">
    <location>
        <begin position="357"/>
        <end position="410"/>
    </location>
</feature>
<dbReference type="Pfam" id="PF00989">
    <property type="entry name" value="PAS"/>
    <property type="match status" value="1"/>
</dbReference>
<dbReference type="SMART" id="SM00388">
    <property type="entry name" value="HisKA"/>
    <property type="match status" value="1"/>
</dbReference>
<dbReference type="EC" id="2.7.13.3" evidence="2"/>
<dbReference type="InterPro" id="IPR000700">
    <property type="entry name" value="PAS-assoc_C"/>
</dbReference>
<dbReference type="InterPro" id="IPR013767">
    <property type="entry name" value="PAS_fold"/>
</dbReference>
<protein>
    <recommendedName>
        <fullName evidence="10">Sensor protein FixL</fullName>
        <ecNumber evidence="2">2.7.13.3</ecNumber>
    </recommendedName>
</protein>
<feature type="region of interest" description="Disordered" evidence="11">
    <location>
        <begin position="1"/>
        <end position="33"/>
    </location>
</feature>
<evidence type="ECO:0000313" key="17">
    <source>
        <dbReference type="Proteomes" id="UP000184387"/>
    </source>
</evidence>
<evidence type="ECO:0000256" key="3">
    <source>
        <dbReference type="ARBA" id="ARBA00022553"/>
    </source>
</evidence>
<dbReference type="SUPFAM" id="SSF55785">
    <property type="entry name" value="PYP-like sensor domain (PAS domain)"/>
    <property type="match status" value="2"/>
</dbReference>
<evidence type="ECO:0000256" key="5">
    <source>
        <dbReference type="ARBA" id="ARBA00022741"/>
    </source>
</evidence>
<dbReference type="Gene3D" id="1.10.287.130">
    <property type="match status" value="1"/>
</dbReference>
<dbReference type="Pfam" id="PF02518">
    <property type="entry name" value="HATPase_c"/>
    <property type="match status" value="1"/>
</dbReference>
<dbReference type="AlphaFoldDB" id="A0A1M6RE57"/>
<proteinExistence type="predicted"/>
<accession>A0A1M6RE57</accession>
<evidence type="ECO:0000259" key="13">
    <source>
        <dbReference type="PROSITE" id="PS50109"/>
    </source>
</evidence>
<dbReference type="PROSITE" id="PS50113">
    <property type="entry name" value="PAC"/>
    <property type="match status" value="1"/>
</dbReference>
<comment type="function">
    <text evidence="9">Putative oxygen sensor; modulates the activity of FixJ, a transcriptional activator of nitrogen fixation fixK gene. FixL probably acts as a kinase that phosphorylates FixJ.</text>
</comment>
<evidence type="ECO:0000256" key="8">
    <source>
        <dbReference type="ARBA" id="ARBA00023012"/>
    </source>
</evidence>
<dbReference type="Gene3D" id="3.30.565.10">
    <property type="entry name" value="Histidine kinase-like ATPase, C-terminal domain"/>
    <property type="match status" value="1"/>
</dbReference>
<evidence type="ECO:0000256" key="7">
    <source>
        <dbReference type="ARBA" id="ARBA00022840"/>
    </source>
</evidence>
<dbReference type="Gene3D" id="6.10.250.2580">
    <property type="match status" value="1"/>
</dbReference>
<dbReference type="InterPro" id="IPR035965">
    <property type="entry name" value="PAS-like_dom_sf"/>
</dbReference>
<organism evidence="16 17">
    <name type="scientific">Muricoccus roseus</name>
    <dbReference type="NCBI Taxonomy" id="198092"/>
    <lineage>
        <taxon>Bacteria</taxon>
        <taxon>Pseudomonadati</taxon>
        <taxon>Pseudomonadota</taxon>
        <taxon>Alphaproteobacteria</taxon>
        <taxon>Acetobacterales</taxon>
        <taxon>Roseomonadaceae</taxon>
        <taxon>Muricoccus</taxon>
    </lineage>
</organism>
<evidence type="ECO:0000256" key="2">
    <source>
        <dbReference type="ARBA" id="ARBA00012438"/>
    </source>
</evidence>
<dbReference type="STRING" id="198092.SAMN02745194_04664"/>
<feature type="domain" description="PAC" evidence="15">
    <location>
        <begin position="425"/>
        <end position="484"/>
    </location>
</feature>
<name>A0A1M6RE57_9PROT</name>
<dbReference type="InterPro" id="IPR036890">
    <property type="entry name" value="HATPase_C_sf"/>
</dbReference>
<evidence type="ECO:0000256" key="10">
    <source>
        <dbReference type="ARBA" id="ARBA00070616"/>
    </source>
</evidence>
<keyword evidence="3" id="KW-0597">Phosphoprotein</keyword>
<keyword evidence="5" id="KW-0547">Nucleotide-binding</keyword>
<evidence type="ECO:0000256" key="1">
    <source>
        <dbReference type="ARBA" id="ARBA00000085"/>
    </source>
</evidence>
<dbReference type="PANTHER" id="PTHR43065:SF10">
    <property type="entry name" value="PEROXIDE STRESS-ACTIVATED HISTIDINE KINASE MAK3"/>
    <property type="match status" value="1"/>
</dbReference>
<keyword evidence="8" id="KW-0902">Two-component regulatory system</keyword>
<dbReference type="InterPro" id="IPR036097">
    <property type="entry name" value="HisK_dim/P_sf"/>
</dbReference>
<dbReference type="SMART" id="SM00091">
    <property type="entry name" value="PAS"/>
    <property type="match status" value="2"/>
</dbReference>
<dbReference type="Gene3D" id="3.30.450.20">
    <property type="entry name" value="PAS domain"/>
    <property type="match status" value="3"/>
</dbReference>
<evidence type="ECO:0000259" key="15">
    <source>
        <dbReference type="PROSITE" id="PS50113"/>
    </source>
</evidence>
<dbReference type="InterPro" id="IPR003594">
    <property type="entry name" value="HATPase_dom"/>
</dbReference>
<evidence type="ECO:0000313" key="16">
    <source>
        <dbReference type="EMBL" id="SHK30703.1"/>
    </source>
</evidence>
<dbReference type="PANTHER" id="PTHR43065">
    <property type="entry name" value="SENSOR HISTIDINE KINASE"/>
    <property type="match status" value="1"/>
</dbReference>
<dbReference type="SUPFAM" id="SSF47384">
    <property type="entry name" value="Homodimeric domain of signal transducing histidine kinase"/>
    <property type="match status" value="1"/>
</dbReference>
<dbReference type="PROSITE" id="PS50109">
    <property type="entry name" value="HIS_KIN"/>
    <property type="match status" value="1"/>
</dbReference>
<dbReference type="InterPro" id="IPR004358">
    <property type="entry name" value="Sig_transdc_His_kin-like_C"/>
</dbReference>